<sequence>MSVAGFFRPMRRGLVWWLYEQNGTSSRLNKSVRIGIASGFSIGGIMLYLFLTRDDTGDVSFASQTLFNLQASEKAQKLLGSPAKMKIRAGSYVGHSSMFFGDGSTRIKIIVDGEQKSALVEAMANRKGFYWATQLLKAIPIVPDSCVNANAPLYCLDEHEEIIIVNEIGMQ</sequence>
<dbReference type="AlphaFoldDB" id="A0A098VV98"/>
<dbReference type="VEuPathDB" id="MicrosporidiaDB:DI09_135p10"/>
<gene>
    <name evidence="1" type="ORF">DI09_135p10</name>
</gene>
<comment type="caution">
    <text evidence="1">The sequence shown here is derived from an EMBL/GenBank/DDBJ whole genome shotgun (WGS) entry which is preliminary data.</text>
</comment>
<proteinExistence type="predicted"/>
<dbReference type="RefSeq" id="XP_013239220.1">
    <property type="nucleotide sequence ID" value="XM_013383766.1"/>
</dbReference>
<reference evidence="1 2" key="1">
    <citation type="submission" date="2014-04" db="EMBL/GenBank/DDBJ databases">
        <title>A new species of microsporidia sheds light on the evolution of extreme parasitism.</title>
        <authorList>
            <person name="Haag K.L."/>
            <person name="James T.Y."/>
            <person name="Larsson R."/>
            <person name="Schaer T.M."/>
            <person name="Refardt D."/>
            <person name="Pombert J.-F."/>
            <person name="Ebert D."/>
        </authorList>
    </citation>
    <scope>NUCLEOTIDE SEQUENCE [LARGE SCALE GENOMIC DNA]</scope>
    <source>
        <strain evidence="1 2">UGP3</strain>
        <tissue evidence="1">Spores</tissue>
    </source>
</reference>
<accession>A0A098VV98</accession>
<evidence type="ECO:0000313" key="1">
    <source>
        <dbReference type="EMBL" id="KGG52784.1"/>
    </source>
</evidence>
<organism evidence="1 2">
    <name type="scientific">Mitosporidium daphniae</name>
    <dbReference type="NCBI Taxonomy" id="1485682"/>
    <lineage>
        <taxon>Eukaryota</taxon>
        <taxon>Fungi</taxon>
        <taxon>Fungi incertae sedis</taxon>
        <taxon>Microsporidia</taxon>
        <taxon>Mitosporidium</taxon>
    </lineage>
</organism>
<dbReference type="EMBL" id="JMKJ01000039">
    <property type="protein sequence ID" value="KGG52784.1"/>
    <property type="molecule type" value="Genomic_DNA"/>
</dbReference>
<keyword evidence="2" id="KW-1185">Reference proteome</keyword>
<dbReference type="Pfam" id="PF08695">
    <property type="entry name" value="Coa1"/>
    <property type="match status" value="1"/>
</dbReference>
<dbReference type="GeneID" id="25258322"/>
<dbReference type="HOGENOM" id="CLU_1563236_0_0_1"/>
<name>A0A098VV98_9MICR</name>
<evidence type="ECO:0000313" key="2">
    <source>
        <dbReference type="Proteomes" id="UP000029725"/>
    </source>
</evidence>
<protein>
    <submittedName>
        <fullName evidence="1">Uncharacterized protein</fullName>
    </submittedName>
</protein>
<dbReference type="InterPro" id="IPR014807">
    <property type="entry name" value="Coa1"/>
</dbReference>
<dbReference type="Proteomes" id="UP000029725">
    <property type="component" value="Unassembled WGS sequence"/>
</dbReference>